<evidence type="ECO:0000256" key="2">
    <source>
        <dbReference type="SAM" id="Phobius"/>
    </source>
</evidence>
<dbReference type="Pfam" id="PF06283">
    <property type="entry name" value="ThuA"/>
    <property type="match status" value="1"/>
</dbReference>
<evidence type="ECO:0000256" key="1">
    <source>
        <dbReference type="SAM" id="MobiDB-lite"/>
    </source>
</evidence>
<keyword evidence="2" id="KW-0472">Membrane</keyword>
<dbReference type="PANTHER" id="PTHR40469:SF2">
    <property type="entry name" value="GALACTOSE-BINDING DOMAIN-LIKE SUPERFAMILY PROTEIN"/>
    <property type="match status" value="1"/>
</dbReference>
<dbReference type="EMBL" id="JAODAN010000009">
    <property type="protein sequence ID" value="KAK1921989.1"/>
    <property type="molecule type" value="Genomic_DNA"/>
</dbReference>
<feature type="transmembrane region" description="Helical" evidence="2">
    <location>
        <begin position="329"/>
        <end position="351"/>
    </location>
</feature>
<keyword evidence="3" id="KW-0732">Signal</keyword>
<organism evidence="5 6">
    <name type="scientific">Papiliotrema laurentii</name>
    <name type="common">Cryptococcus laurentii</name>
    <dbReference type="NCBI Taxonomy" id="5418"/>
    <lineage>
        <taxon>Eukaryota</taxon>
        <taxon>Fungi</taxon>
        <taxon>Dikarya</taxon>
        <taxon>Basidiomycota</taxon>
        <taxon>Agaricomycotina</taxon>
        <taxon>Tremellomycetes</taxon>
        <taxon>Tremellales</taxon>
        <taxon>Rhynchogastremaceae</taxon>
        <taxon>Papiliotrema</taxon>
    </lineage>
</organism>
<dbReference type="SUPFAM" id="SSF52317">
    <property type="entry name" value="Class I glutamine amidotransferase-like"/>
    <property type="match status" value="1"/>
</dbReference>
<proteinExistence type="predicted"/>
<feature type="region of interest" description="Disordered" evidence="1">
    <location>
        <begin position="272"/>
        <end position="294"/>
    </location>
</feature>
<sequence>MLGLLSALLFPAVALACHPRVLVYTRTVGFRHPHIPIAIQVLGEQQAKYNVTFVFSEDPNMFTDNTLKDFDGVMFVSTTDEVLDDAGQKALANYFQSGGVYTGVHAGASCLYNDTNYVQAVGASYDYHDSLQNATFIPLITDHPATEKIPARWTFVEEVYTFRSDPRTNGVTVLLTVDGSSYVHDGNTTGSYPFQGEPHPIAWYNDNPYSAQPLRNGAPKAGRSFYTSLGHLNSTWFDDTFITHVMSGLRWALDGGSTKAYGVGLVGNADPDPTSAPSSVAVTPTSAGSTTQDSGSAASGASLIASAAVSTSQAAASHKSGAADFAKTLPGGVAGAMVVVGAAAAAGFALVL</sequence>
<feature type="signal peptide" evidence="3">
    <location>
        <begin position="1"/>
        <end position="16"/>
    </location>
</feature>
<keyword evidence="6" id="KW-1185">Reference proteome</keyword>
<dbReference type="AlphaFoldDB" id="A0AAD9FMH8"/>
<feature type="chain" id="PRO_5042101492" evidence="3">
    <location>
        <begin position="17"/>
        <end position="352"/>
    </location>
</feature>
<dbReference type="Proteomes" id="UP001182556">
    <property type="component" value="Unassembled WGS sequence"/>
</dbReference>
<evidence type="ECO:0000313" key="5">
    <source>
        <dbReference type="EMBL" id="KAK1921989.1"/>
    </source>
</evidence>
<evidence type="ECO:0000256" key="3">
    <source>
        <dbReference type="SAM" id="SignalP"/>
    </source>
</evidence>
<accession>A0AAD9FMH8</accession>
<feature type="domain" description="ThuA-like" evidence="4">
    <location>
        <begin position="20"/>
        <end position="252"/>
    </location>
</feature>
<evidence type="ECO:0000313" key="6">
    <source>
        <dbReference type="Proteomes" id="UP001182556"/>
    </source>
</evidence>
<dbReference type="InterPro" id="IPR029062">
    <property type="entry name" value="Class_I_gatase-like"/>
</dbReference>
<reference evidence="5" key="1">
    <citation type="submission" date="2023-02" db="EMBL/GenBank/DDBJ databases">
        <title>Identification and recombinant expression of a fungal hydrolase from Papiliotrema laurentii that hydrolyzes apple cutin and clears colloidal polyester polyurethane.</title>
        <authorList>
            <consortium name="DOE Joint Genome Institute"/>
            <person name="Roman V.A."/>
            <person name="Bojanowski C."/>
            <person name="Crable B.R."/>
            <person name="Wagner D.N."/>
            <person name="Hung C.S."/>
            <person name="Nadeau L.J."/>
            <person name="Schratz L."/>
            <person name="Haridas S."/>
            <person name="Pangilinan J."/>
            <person name="Lipzen A."/>
            <person name="Na H."/>
            <person name="Yan M."/>
            <person name="Ng V."/>
            <person name="Grigoriev I.V."/>
            <person name="Spatafora J.W."/>
            <person name="Barlow D."/>
            <person name="Biffinger J."/>
            <person name="Kelley-Loughnane N."/>
            <person name="Varaljay V.A."/>
            <person name="Crookes-Goodson W.J."/>
        </authorList>
    </citation>
    <scope>NUCLEOTIDE SEQUENCE</scope>
    <source>
        <strain evidence="5">5307AH</strain>
    </source>
</reference>
<feature type="compositionally biased region" description="Polar residues" evidence="1">
    <location>
        <begin position="275"/>
        <end position="284"/>
    </location>
</feature>
<gene>
    <name evidence="5" type="ORF">DB88DRAFT_542007</name>
</gene>
<dbReference type="Gene3D" id="3.40.50.880">
    <property type="match status" value="1"/>
</dbReference>
<feature type="compositionally biased region" description="Low complexity" evidence="1">
    <location>
        <begin position="285"/>
        <end position="294"/>
    </location>
</feature>
<name>A0AAD9FMH8_PAPLA</name>
<dbReference type="InterPro" id="IPR029010">
    <property type="entry name" value="ThuA-like"/>
</dbReference>
<protein>
    <submittedName>
        <fullName evidence="5">Trehalose utilization-domain-containing protein</fullName>
    </submittedName>
</protein>
<dbReference type="PANTHER" id="PTHR40469">
    <property type="entry name" value="SECRETED GLYCOSYL HYDROLASE"/>
    <property type="match status" value="1"/>
</dbReference>
<keyword evidence="2" id="KW-0812">Transmembrane</keyword>
<comment type="caution">
    <text evidence="5">The sequence shown here is derived from an EMBL/GenBank/DDBJ whole genome shotgun (WGS) entry which is preliminary data.</text>
</comment>
<evidence type="ECO:0000259" key="4">
    <source>
        <dbReference type="Pfam" id="PF06283"/>
    </source>
</evidence>
<keyword evidence="2" id="KW-1133">Transmembrane helix</keyword>